<comment type="subcellular location">
    <subcellularLocation>
        <location evidence="1">Membrane</location>
        <topology evidence="1">Multi-pass membrane protein</topology>
    </subcellularLocation>
</comment>
<evidence type="ECO:0000256" key="6">
    <source>
        <dbReference type="ARBA" id="ARBA00023136"/>
    </source>
</evidence>
<keyword evidence="3" id="KW-0813">Transport</keyword>
<evidence type="ECO:0000256" key="9">
    <source>
        <dbReference type="ARBA" id="ARBA00057034"/>
    </source>
</evidence>
<comment type="similarity">
    <text evidence="2">Belongs to the major facilitator superfamily.</text>
</comment>
<organism evidence="13 14">
    <name type="scientific">Aspergillus puulaauensis</name>
    <dbReference type="NCBI Taxonomy" id="1220207"/>
    <lineage>
        <taxon>Eukaryota</taxon>
        <taxon>Fungi</taxon>
        <taxon>Dikarya</taxon>
        <taxon>Ascomycota</taxon>
        <taxon>Pezizomycotina</taxon>
        <taxon>Eurotiomycetes</taxon>
        <taxon>Eurotiomycetidae</taxon>
        <taxon>Eurotiales</taxon>
        <taxon>Aspergillaceae</taxon>
        <taxon>Aspergillus</taxon>
    </lineage>
</organism>
<evidence type="ECO:0000256" key="7">
    <source>
        <dbReference type="ARBA" id="ARBA00023180"/>
    </source>
</evidence>
<dbReference type="EMBL" id="AP024446">
    <property type="protein sequence ID" value="BCS23688.1"/>
    <property type="molecule type" value="Genomic_DNA"/>
</dbReference>
<keyword evidence="6 11" id="KW-0472">Membrane</keyword>
<dbReference type="OrthoDB" id="2441642at2759"/>
<feature type="domain" description="Major facilitator superfamily (MFS) profile" evidence="12">
    <location>
        <begin position="34"/>
        <end position="457"/>
    </location>
</feature>
<evidence type="ECO:0000256" key="10">
    <source>
        <dbReference type="ARBA" id="ARBA00074746"/>
    </source>
</evidence>
<comment type="catalytic activity">
    <reaction evidence="8">
        <text>citrate(in) = citrate(out)</text>
        <dbReference type="Rhea" id="RHEA:33183"/>
        <dbReference type="ChEBI" id="CHEBI:16947"/>
    </reaction>
</comment>
<evidence type="ECO:0000256" key="5">
    <source>
        <dbReference type="ARBA" id="ARBA00022989"/>
    </source>
</evidence>
<feature type="transmembrane region" description="Helical" evidence="11">
    <location>
        <begin position="301"/>
        <end position="322"/>
    </location>
</feature>
<feature type="transmembrane region" description="Helical" evidence="11">
    <location>
        <begin position="392"/>
        <end position="414"/>
    </location>
</feature>
<dbReference type="InterPro" id="IPR011701">
    <property type="entry name" value="MFS"/>
</dbReference>
<keyword evidence="7" id="KW-0325">Glycoprotein</keyword>
<dbReference type="InterPro" id="IPR020846">
    <property type="entry name" value="MFS_dom"/>
</dbReference>
<evidence type="ECO:0000259" key="12">
    <source>
        <dbReference type="PROSITE" id="PS50850"/>
    </source>
</evidence>
<dbReference type="FunFam" id="1.20.1250.20:FF:000172">
    <property type="entry name" value="MFS multidrug resistance transporter"/>
    <property type="match status" value="1"/>
</dbReference>
<proteinExistence type="inferred from homology"/>
<evidence type="ECO:0000256" key="8">
    <source>
        <dbReference type="ARBA" id="ARBA00051015"/>
    </source>
</evidence>
<dbReference type="InterPro" id="IPR036259">
    <property type="entry name" value="MFS_trans_sf"/>
</dbReference>
<comment type="function">
    <text evidence="9">Transmembrane transporter that exports citrate across the cell membrane.</text>
</comment>
<dbReference type="AlphaFoldDB" id="A0A7R7XMP8"/>
<reference evidence="13" key="1">
    <citation type="submission" date="2021-01" db="EMBL/GenBank/DDBJ databases">
        <authorList>
            <consortium name="Aspergillus puulaauensis MK2 genome sequencing consortium"/>
            <person name="Kazuki M."/>
            <person name="Futagami T."/>
        </authorList>
    </citation>
    <scope>NUCLEOTIDE SEQUENCE</scope>
    <source>
        <strain evidence="13">MK2</strain>
    </source>
</reference>
<evidence type="ECO:0000313" key="13">
    <source>
        <dbReference type="EMBL" id="BCS23688.1"/>
    </source>
</evidence>
<dbReference type="Gene3D" id="1.20.1250.20">
    <property type="entry name" value="MFS general substrate transporter like domains"/>
    <property type="match status" value="1"/>
</dbReference>
<dbReference type="FunFam" id="1.20.1720.10:FF:000009">
    <property type="entry name" value="MFS multidrug transporter"/>
    <property type="match status" value="1"/>
</dbReference>
<dbReference type="PROSITE" id="PS50850">
    <property type="entry name" value="MFS"/>
    <property type="match status" value="1"/>
</dbReference>
<keyword evidence="14" id="KW-1185">Reference proteome</keyword>
<feature type="transmembrane region" description="Helical" evidence="11">
    <location>
        <begin position="363"/>
        <end position="380"/>
    </location>
</feature>
<evidence type="ECO:0000256" key="2">
    <source>
        <dbReference type="ARBA" id="ARBA00008335"/>
    </source>
</evidence>
<dbReference type="KEGG" id="apuu:APUU_40132S"/>
<evidence type="ECO:0000256" key="3">
    <source>
        <dbReference type="ARBA" id="ARBA00022448"/>
    </source>
</evidence>
<dbReference type="Proteomes" id="UP000654913">
    <property type="component" value="Chromosome 4"/>
</dbReference>
<dbReference type="SUPFAM" id="SSF103473">
    <property type="entry name" value="MFS general substrate transporter"/>
    <property type="match status" value="1"/>
</dbReference>
<dbReference type="RefSeq" id="XP_041555882.1">
    <property type="nucleotide sequence ID" value="XM_041703170.1"/>
</dbReference>
<feature type="transmembrane region" description="Helical" evidence="11">
    <location>
        <begin position="268"/>
        <end position="289"/>
    </location>
</feature>
<dbReference type="GO" id="GO:0140115">
    <property type="term" value="P:export across plasma membrane"/>
    <property type="evidence" value="ECO:0007669"/>
    <property type="project" value="UniProtKB-ARBA"/>
</dbReference>
<feature type="transmembrane region" description="Helical" evidence="11">
    <location>
        <begin position="189"/>
        <end position="208"/>
    </location>
</feature>
<evidence type="ECO:0000256" key="11">
    <source>
        <dbReference type="SAM" id="Phobius"/>
    </source>
</evidence>
<feature type="transmembrane region" description="Helical" evidence="11">
    <location>
        <begin position="100"/>
        <end position="127"/>
    </location>
</feature>
<protein>
    <recommendedName>
        <fullName evidence="10">Citrate exporter 1</fullName>
    </recommendedName>
</protein>
<evidence type="ECO:0000256" key="1">
    <source>
        <dbReference type="ARBA" id="ARBA00004141"/>
    </source>
</evidence>
<name>A0A7R7XMP8_9EURO</name>
<feature type="transmembrane region" description="Helical" evidence="11">
    <location>
        <begin position="133"/>
        <end position="151"/>
    </location>
</feature>
<gene>
    <name evidence="13" type="ORF">APUU_40132S</name>
</gene>
<evidence type="ECO:0000313" key="14">
    <source>
        <dbReference type="Proteomes" id="UP000654913"/>
    </source>
</evidence>
<dbReference type="Gene3D" id="1.20.1720.10">
    <property type="entry name" value="Multidrug resistance protein D"/>
    <property type="match status" value="1"/>
</dbReference>
<dbReference type="Pfam" id="PF07690">
    <property type="entry name" value="MFS_1"/>
    <property type="match status" value="1"/>
</dbReference>
<sequence>MSAGADTKGSHSTAVEEPPLKAHTIFSERRKICCILTCTSMTFLGPVASTVYFPALGPLAEALGVSHSDINLTLTSYKLIQALAPLLTASASDKKGRRPIFLWCLLVFLGSNIGLALQTNFVALLLLRCLQSFGSSSVTIVSGAAITDLVTRGERGKYMVYSSLGLNAGMAIGPIIGGILTQFWGWRSIFWFLVVITSVPFLIVVSLFPETCRSIVGDGSIPPQRWNRNISELLRPKDGRPINHETQATFKRRPSVWNTLRILWDRHILLLATCSALFASGVTIVLATIPTMMERKYEFNPLQVGLCYIPYAVGSLTTRWTAGSLVDWNFKRHASRVGILTEPNRQFPQQLQLIPVEKARLELLLPFLYLSSVIMVAYGWTMNYPIHLSGPLVLLFFLGNGTAGVNSIISTLMVDLHINQPGSVLAAANAFKNLCGAAAAAAAKRPTLRTIEQPAIY</sequence>
<reference evidence="13" key="2">
    <citation type="submission" date="2021-02" db="EMBL/GenBank/DDBJ databases">
        <title>Aspergillus puulaauensis MK2 genome sequence.</title>
        <authorList>
            <person name="Futagami T."/>
            <person name="Mori K."/>
            <person name="Kadooka C."/>
            <person name="Tanaka T."/>
        </authorList>
    </citation>
    <scope>NUCLEOTIDE SEQUENCE</scope>
    <source>
        <strain evidence="13">MK2</strain>
    </source>
</reference>
<dbReference type="GO" id="GO:0005886">
    <property type="term" value="C:plasma membrane"/>
    <property type="evidence" value="ECO:0007669"/>
    <property type="project" value="UniProtKB-ARBA"/>
</dbReference>
<dbReference type="PANTHER" id="PTHR23502:SF51">
    <property type="entry name" value="QUINIDINE RESISTANCE PROTEIN 1-RELATED"/>
    <property type="match status" value="1"/>
</dbReference>
<dbReference type="PANTHER" id="PTHR23502">
    <property type="entry name" value="MAJOR FACILITATOR SUPERFAMILY"/>
    <property type="match status" value="1"/>
</dbReference>
<keyword evidence="5 11" id="KW-1133">Transmembrane helix</keyword>
<dbReference type="GO" id="GO:0015137">
    <property type="term" value="F:citrate transmembrane transporter activity"/>
    <property type="evidence" value="ECO:0007669"/>
    <property type="project" value="UniProtKB-ARBA"/>
</dbReference>
<dbReference type="GeneID" id="64973693"/>
<keyword evidence="4 11" id="KW-0812">Transmembrane</keyword>
<feature type="transmembrane region" description="Helical" evidence="11">
    <location>
        <begin position="158"/>
        <end position="183"/>
    </location>
</feature>
<accession>A0A7R7XMP8</accession>
<evidence type="ECO:0000256" key="4">
    <source>
        <dbReference type="ARBA" id="ARBA00022692"/>
    </source>
</evidence>